<dbReference type="HAMAP" id="MF_00034">
    <property type="entry name" value="RuvC"/>
    <property type="match status" value="1"/>
</dbReference>
<dbReference type="Proteomes" id="UP000372533">
    <property type="component" value="Unassembled WGS sequence"/>
</dbReference>
<dbReference type="Proteomes" id="UP000189137">
    <property type="component" value="Unassembled WGS sequence"/>
</dbReference>
<dbReference type="InterPro" id="IPR036397">
    <property type="entry name" value="RNaseH_sf"/>
</dbReference>
<feature type="binding site" evidence="13">
    <location>
        <position position="140"/>
    </location>
    <ligand>
        <name>Mg(2+)</name>
        <dbReference type="ChEBI" id="CHEBI:18420"/>
        <label>1</label>
    </ligand>
</feature>
<keyword evidence="7 13" id="KW-0378">Hydrolase</keyword>
<keyword evidence="8 13" id="KW-0460">Magnesium</keyword>
<feature type="binding site" evidence="13">
    <location>
        <position position="67"/>
    </location>
    <ligand>
        <name>Mg(2+)</name>
        <dbReference type="ChEBI" id="CHEBI:18420"/>
        <label>2</label>
    </ligand>
</feature>
<dbReference type="CDD" id="cd16962">
    <property type="entry name" value="RuvC"/>
    <property type="match status" value="1"/>
</dbReference>
<dbReference type="EMBL" id="DAEPXK010000016">
    <property type="protein sequence ID" value="HBH1542368.1"/>
    <property type="molecule type" value="Genomic_DNA"/>
</dbReference>
<dbReference type="FunFam" id="3.30.420.10:FF:000002">
    <property type="entry name" value="Crossover junction endodeoxyribonuclease RuvC"/>
    <property type="match status" value="1"/>
</dbReference>
<feature type="binding site" evidence="13">
    <location>
        <position position="7"/>
    </location>
    <ligand>
        <name>Mg(2+)</name>
        <dbReference type="ChEBI" id="CHEBI:18420"/>
        <label>1</label>
    </ligand>
</feature>
<evidence type="ECO:0000256" key="14">
    <source>
        <dbReference type="NCBIfam" id="TIGR00228"/>
    </source>
</evidence>
<dbReference type="PANTHER" id="PTHR30194:SF3">
    <property type="entry name" value="CROSSOVER JUNCTION ENDODEOXYRIBONUCLEASE RUVC"/>
    <property type="match status" value="1"/>
</dbReference>
<dbReference type="AlphaFoldDB" id="A0A069AK09"/>
<evidence type="ECO:0000313" key="20">
    <source>
        <dbReference type="EMBL" id="SJS42952.1"/>
    </source>
</evidence>
<feature type="active site" evidence="13">
    <location>
        <position position="140"/>
    </location>
</feature>
<dbReference type="EMBL" id="LK932525">
    <property type="protein sequence ID" value="CDS88532.1"/>
    <property type="molecule type" value="Genomic_DNA"/>
</dbReference>
<feature type="active site" evidence="13">
    <location>
        <position position="7"/>
    </location>
</feature>
<dbReference type="PATRIC" id="fig|1496.1371.peg.2353"/>
<organism evidence="15">
    <name type="scientific">Clostridioides difficile</name>
    <name type="common">Peptoclostridium difficile</name>
    <dbReference type="NCBI Taxonomy" id="1496"/>
    <lineage>
        <taxon>Bacteria</taxon>
        <taxon>Bacillati</taxon>
        <taxon>Bacillota</taxon>
        <taxon>Clostridia</taxon>
        <taxon>Peptostreptococcales</taxon>
        <taxon>Peptostreptococcaceae</taxon>
        <taxon>Clostridioides</taxon>
    </lineage>
</organism>
<dbReference type="NCBIfam" id="NF000711">
    <property type="entry name" value="PRK00039.2-1"/>
    <property type="match status" value="1"/>
</dbReference>
<dbReference type="EMBL" id="CAADAN010000002">
    <property type="protein sequence ID" value="VFD29729.1"/>
    <property type="molecule type" value="Genomic_DNA"/>
</dbReference>
<keyword evidence="11 13" id="KW-0234">DNA repair</keyword>
<evidence type="ECO:0000313" key="18">
    <source>
        <dbReference type="EMBL" id="HBH1542368.1"/>
    </source>
</evidence>
<evidence type="ECO:0000313" key="17">
    <source>
        <dbReference type="EMBL" id="CDS95425.1"/>
    </source>
</evidence>
<reference evidence="15" key="1">
    <citation type="submission" date="2014-07" db="EMBL/GenBank/DDBJ databases">
        <authorList>
            <person name="Monot Marc"/>
        </authorList>
    </citation>
    <scope>NUCLEOTIDE SEQUENCE</scope>
    <source>
        <strain evidence="17">7032989</strain>
        <strain evidence="16">7032994</strain>
    </source>
</reference>
<evidence type="ECO:0000313" key="16">
    <source>
        <dbReference type="EMBL" id="CDS89154.1"/>
    </source>
</evidence>
<evidence type="ECO:0000256" key="13">
    <source>
        <dbReference type="HAMAP-Rule" id="MF_00034"/>
    </source>
</evidence>
<dbReference type="SUPFAM" id="SSF53098">
    <property type="entry name" value="Ribonuclease H-like"/>
    <property type="match status" value="1"/>
</dbReference>
<dbReference type="EMBL" id="CAAJVP010000012">
    <property type="protein sequence ID" value="VHY12685.1"/>
    <property type="molecule type" value="Genomic_DNA"/>
</dbReference>
<evidence type="ECO:0000313" key="27">
    <source>
        <dbReference type="Proteomes" id="UP000411588"/>
    </source>
</evidence>
<protein>
    <recommendedName>
        <fullName evidence="13 14">Crossover junction endodeoxyribonuclease RuvC</fullName>
        <ecNumber evidence="13 14">3.1.21.10</ecNumber>
    </recommendedName>
    <alternativeName>
        <fullName evidence="13">Holliday junction nuclease RuvC</fullName>
    </alternativeName>
    <alternativeName>
        <fullName evidence="13">Holliday junction resolvase RuvC</fullName>
    </alternativeName>
</protein>
<dbReference type="InterPro" id="IPR020563">
    <property type="entry name" value="X-over_junc_endoDNase_Mg_BS"/>
</dbReference>
<dbReference type="NCBIfam" id="TIGR00228">
    <property type="entry name" value="ruvC"/>
    <property type="match status" value="1"/>
</dbReference>
<name>A0A069AK09_CLODI</name>
<dbReference type="EC" id="3.1.21.10" evidence="13 14"/>
<evidence type="ECO:0000313" key="26">
    <source>
        <dbReference type="Proteomes" id="UP000372533"/>
    </source>
</evidence>
<dbReference type="EMBL" id="LK932849">
    <property type="protein sequence ID" value="CDS95425.1"/>
    <property type="molecule type" value="Genomic_DNA"/>
</dbReference>
<dbReference type="GO" id="GO:0006310">
    <property type="term" value="P:DNA recombination"/>
    <property type="evidence" value="ECO:0007669"/>
    <property type="project" value="UniProtKB-UniRule"/>
</dbReference>
<proteinExistence type="inferred from homology"/>
<evidence type="ECO:0000313" key="21">
    <source>
        <dbReference type="EMBL" id="VFD29729.1"/>
    </source>
</evidence>
<accession>A0A069AK09</accession>
<dbReference type="GO" id="GO:0005737">
    <property type="term" value="C:cytoplasm"/>
    <property type="evidence" value="ECO:0007669"/>
    <property type="project" value="UniProtKB-SubCell"/>
</dbReference>
<comment type="function">
    <text evidence="13">The RuvA-RuvB-RuvC complex processes Holliday junction (HJ) DNA during genetic recombination and DNA repair. Endonuclease that resolves HJ intermediates. Cleaves cruciform DNA by making single-stranded nicks across the HJ at symmetrical positions within the homologous arms, yielding a 5'-phosphate and a 3'-hydroxyl group; requires a central core of homology in the junction. The consensus cleavage sequence is 5'-(A/T)TT(C/G)-3'. Cleavage occurs on the 3'-side of the TT dinucleotide at the point of strand exchange. HJ branch migration catalyzed by RuvA-RuvB allows RuvC to scan DNA until it finds its consensus sequence, where it cleaves and resolves the cruciform DNA.</text>
</comment>
<evidence type="ECO:0000256" key="8">
    <source>
        <dbReference type="ARBA" id="ARBA00022842"/>
    </source>
</evidence>
<evidence type="ECO:0000313" key="25">
    <source>
        <dbReference type="Proteomes" id="UP000346772"/>
    </source>
</evidence>
<dbReference type="Pfam" id="PF02075">
    <property type="entry name" value="RuvC"/>
    <property type="match status" value="1"/>
</dbReference>
<evidence type="ECO:0000313" key="24">
    <source>
        <dbReference type="Proteomes" id="UP000189137"/>
    </source>
</evidence>
<evidence type="ECO:0000313" key="23">
    <source>
        <dbReference type="EMBL" id="VHY12685.1"/>
    </source>
</evidence>
<comment type="similarity">
    <text evidence="1 13">Belongs to the RuvC family.</text>
</comment>
<dbReference type="GO" id="GO:0048476">
    <property type="term" value="C:Holliday junction resolvase complex"/>
    <property type="evidence" value="ECO:0007669"/>
    <property type="project" value="UniProtKB-UniRule"/>
</dbReference>
<dbReference type="EMBL" id="DAEQIJ010000011">
    <property type="protein sequence ID" value="HBH2620678.1"/>
    <property type="molecule type" value="Genomic_DNA"/>
</dbReference>
<evidence type="ECO:0000256" key="11">
    <source>
        <dbReference type="ARBA" id="ARBA00023204"/>
    </source>
</evidence>
<sequence>MIILGIDPGIAIVGYGIIEYKNSKFKVIDYGAVTTPAHMNISRRLELVYKGIDTIVKNYNIDEVGMEELFFNKNVKTAITVAQARGVTMLACAHNGKPVYEYTPLQVKQGVVGYGRADKAQVQQMVTSFLSLKKVPKPDDVADALAVAICHAHSNKLEKTLKNIGGKYV</sequence>
<reference evidence="18" key="2">
    <citation type="journal article" date="2018" name="Genome Biol.">
        <title>SKESA: strategic k-mer extension for scrupulous assemblies.</title>
        <authorList>
            <person name="Souvorov A."/>
            <person name="Agarwala R."/>
            <person name="Lipman D.J."/>
        </authorList>
    </citation>
    <scope>NUCLEOTIDE SEQUENCE</scope>
    <source>
        <strain evidence="19">Clostridioides</strain>
        <strain evidence="18">HN1000</strain>
    </source>
</reference>
<dbReference type="GO" id="GO:0006281">
    <property type="term" value="P:DNA repair"/>
    <property type="evidence" value="ECO:0007669"/>
    <property type="project" value="UniProtKB-UniRule"/>
</dbReference>
<evidence type="ECO:0000256" key="4">
    <source>
        <dbReference type="ARBA" id="ARBA00022723"/>
    </source>
</evidence>
<dbReference type="GO" id="GO:0008821">
    <property type="term" value="F:crossover junction DNA endonuclease activity"/>
    <property type="evidence" value="ECO:0007669"/>
    <property type="project" value="UniProtKB-UniRule"/>
</dbReference>
<keyword evidence="2 13" id="KW-0963">Cytoplasm</keyword>
<evidence type="ECO:0000256" key="7">
    <source>
        <dbReference type="ARBA" id="ARBA00022801"/>
    </source>
</evidence>
<evidence type="ECO:0000256" key="2">
    <source>
        <dbReference type="ARBA" id="ARBA00022490"/>
    </source>
</evidence>
<keyword evidence="3 13" id="KW-0540">Nuclease</keyword>
<dbReference type="EMBL" id="LK932411">
    <property type="protein sequence ID" value="CDS89154.1"/>
    <property type="molecule type" value="Genomic_DNA"/>
</dbReference>
<dbReference type="InterPro" id="IPR002176">
    <property type="entry name" value="X-over_junc_endoDNase_RuvC"/>
</dbReference>
<evidence type="ECO:0000256" key="9">
    <source>
        <dbReference type="ARBA" id="ARBA00023125"/>
    </source>
</evidence>
<keyword evidence="4 13" id="KW-0479">Metal-binding</keyword>
<evidence type="ECO:0000313" key="15">
    <source>
        <dbReference type="EMBL" id="CDS88532.1"/>
    </source>
</evidence>
<evidence type="ECO:0000256" key="6">
    <source>
        <dbReference type="ARBA" id="ARBA00022763"/>
    </source>
</evidence>
<dbReference type="InterPro" id="IPR012337">
    <property type="entry name" value="RNaseH-like_sf"/>
</dbReference>
<feature type="active site" evidence="13">
    <location>
        <position position="67"/>
    </location>
</feature>
<keyword evidence="6 13" id="KW-0227">DNA damage</keyword>
<dbReference type="Proteomes" id="UP000879542">
    <property type="component" value="Unassembled WGS sequence"/>
</dbReference>
<dbReference type="Proteomes" id="UP000346772">
    <property type="component" value="Unassembled WGS sequence"/>
</dbReference>
<evidence type="ECO:0000256" key="1">
    <source>
        <dbReference type="ARBA" id="ARBA00009518"/>
    </source>
</evidence>
<evidence type="ECO:0000256" key="10">
    <source>
        <dbReference type="ARBA" id="ARBA00023172"/>
    </source>
</evidence>
<reference evidence="25 27" key="3">
    <citation type="submission" date="2019-02" db="EMBL/GenBank/DDBJ databases">
        <authorList>
            <consortium name="Pathogen Informatics"/>
        </authorList>
    </citation>
    <scope>NUCLEOTIDE SEQUENCE [LARGE SCALE GENOMIC DNA]</scope>
    <source>
        <strain evidence="22 25">078GUE027</strain>
        <strain evidence="27">clo34</strain>
        <strain evidence="21">Clo34</strain>
        <strain evidence="26">tl291</strain>
        <strain evidence="23">Tl291</strain>
        <strain evidence="20 24">VRECD0157</strain>
    </source>
</reference>
<dbReference type="PRINTS" id="PR00696">
    <property type="entry name" value="RSOLVASERUVC"/>
</dbReference>
<keyword evidence="5 13" id="KW-0255">Endonuclease</keyword>
<dbReference type="GO" id="GO:0000287">
    <property type="term" value="F:magnesium ion binding"/>
    <property type="evidence" value="ECO:0007669"/>
    <property type="project" value="UniProtKB-UniRule"/>
</dbReference>
<evidence type="ECO:0000313" key="22">
    <source>
        <dbReference type="EMBL" id="VFD55220.1"/>
    </source>
</evidence>
<dbReference type="GO" id="GO:0003677">
    <property type="term" value="F:DNA binding"/>
    <property type="evidence" value="ECO:0007669"/>
    <property type="project" value="UniProtKB-KW"/>
</dbReference>
<dbReference type="Proteomes" id="UP000411588">
    <property type="component" value="Unassembled WGS sequence"/>
</dbReference>
<comment type="catalytic activity">
    <reaction evidence="12 13">
        <text>Endonucleolytic cleavage at a junction such as a reciprocal single-stranded crossover between two homologous DNA duplexes (Holliday junction).</text>
        <dbReference type="EC" id="3.1.21.10"/>
    </reaction>
</comment>
<comment type="cofactor">
    <cofactor evidence="13">
        <name>Mg(2+)</name>
        <dbReference type="ChEBI" id="CHEBI:18420"/>
    </cofactor>
    <text evidence="13">Binds 2 Mg(2+) ion per subunit.</text>
</comment>
<keyword evidence="10 13" id="KW-0233">DNA recombination</keyword>
<dbReference type="PANTHER" id="PTHR30194">
    <property type="entry name" value="CROSSOVER JUNCTION ENDODEOXYRIBONUCLEASE RUVC"/>
    <property type="match status" value="1"/>
</dbReference>
<evidence type="ECO:0000313" key="19">
    <source>
        <dbReference type="EMBL" id="HBH2620678.1"/>
    </source>
</evidence>
<gene>
    <name evidence="13 15" type="primary">ruvC</name>
    <name evidence="17" type="ORF">BN1095_20182</name>
    <name evidence="15" type="ORF">BN1096_700024</name>
    <name evidence="16" type="ORF">BN1097_710025</name>
    <name evidence="18" type="ORF">KRM00_001851</name>
    <name evidence="19" type="ORF">KRQ00_002449</name>
    <name evidence="23" type="ORF">SAMEA1402366_02566</name>
    <name evidence="21" type="ORF">SAMEA1402399_00765</name>
    <name evidence="22" type="ORF">SAMEA1710456_02724</name>
    <name evidence="20" type="ORF">SAMEA3375112_02088</name>
</gene>
<comment type="subcellular location">
    <subcellularLocation>
        <location evidence="13">Cytoplasm</location>
    </subcellularLocation>
</comment>
<dbReference type="EMBL" id="CAADAT010000017">
    <property type="protein sequence ID" value="VFD55220.1"/>
    <property type="molecule type" value="Genomic_DNA"/>
</dbReference>
<dbReference type="Proteomes" id="UP000878956">
    <property type="component" value="Unassembled WGS sequence"/>
</dbReference>
<evidence type="ECO:0000256" key="5">
    <source>
        <dbReference type="ARBA" id="ARBA00022759"/>
    </source>
</evidence>
<dbReference type="RefSeq" id="WP_003422814.1">
    <property type="nucleotide sequence ID" value="NZ_AP025558.1"/>
</dbReference>
<dbReference type="PROSITE" id="PS01321">
    <property type="entry name" value="RUVC"/>
    <property type="match status" value="1"/>
</dbReference>
<evidence type="ECO:0000256" key="12">
    <source>
        <dbReference type="ARBA" id="ARBA00029354"/>
    </source>
</evidence>
<comment type="subunit">
    <text evidence="13">Homodimer which binds Holliday junction (HJ) DNA. The HJ becomes 2-fold symmetrical on binding to RuvC with unstacked arms; it has a different conformation from HJ DNA in complex with RuvA. In the full resolvosome a probable DNA-RuvA(4)-RuvB(12)-RuvC(2) complex forms which resolves the HJ.</text>
</comment>
<dbReference type="Gene3D" id="3.30.420.10">
    <property type="entry name" value="Ribonuclease H-like superfamily/Ribonuclease H"/>
    <property type="match status" value="1"/>
</dbReference>
<keyword evidence="9 13" id="KW-0238">DNA-binding</keyword>
<reference evidence="18" key="4">
    <citation type="submission" date="2021-06" db="EMBL/GenBank/DDBJ databases">
        <authorList>
            <consortium name="NCBI Pathogen Detection Project"/>
        </authorList>
    </citation>
    <scope>NUCLEOTIDE SEQUENCE</scope>
    <source>
        <strain evidence="19">Clostridioides</strain>
        <strain evidence="18">HN1000</strain>
    </source>
</reference>
<evidence type="ECO:0000256" key="3">
    <source>
        <dbReference type="ARBA" id="ARBA00022722"/>
    </source>
</evidence>
<dbReference type="EMBL" id="FUPS01000006">
    <property type="protein sequence ID" value="SJS42952.1"/>
    <property type="molecule type" value="Genomic_DNA"/>
</dbReference>